<evidence type="ECO:0000313" key="2">
    <source>
        <dbReference type="Proteomes" id="UP000034794"/>
    </source>
</evidence>
<dbReference type="AlphaFoldDB" id="A0A0G1PM93"/>
<name>A0A0G1PM93_9BACT</name>
<dbReference type="CDD" id="cd20737">
    <property type="entry name" value="PoNe_HINT"/>
    <property type="match status" value="1"/>
</dbReference>
<organism evidence="1 2">
    <name type="scientific">Candidatus Collierbacteria bacterium GW2011_GWA2_46_26</name>
    <dbReference type="NCBI Taxonomy" id="1618381"/>
    <lineage>
        <taxon>Bacteria</taxon>
        <taxon>Candidatus Collieribacteriota</taxon>
    </lineage>
</organism>
<sequence length="158" mass="17307">MSQCCGKIPTEEDAGYIALVVLNTVQRYGNIWQGDLGEQMATEHAVKELNLGTERFDKKIHGYDNVFRDGAGKLVIVEAKATKSSGVASLKDTVHGREGSVEWVEYKATLMCDPTSSFYSAANAMIGEEILRVGAANVEFLVIHIDPESQLVDVTQLR</sequence>
<dbReference type="EMBL" id="LCMI01000001">
    <property type="protein sequence ID" value="KKU33919.1"/>
    <property type="molecule type" value="Genomic_DNA"/>
</dbReference>
<evidence type="ECO:0000313" key="1">
    <source>
        <dbReference type="EMBL" id="KKU33919.1"/>
    </source>
</evidence>
<reference evidence="1 2" key="1">
    <citation type="journal article" date="2015" name="Nature">
        <title>rRNA introns, odd ribosomes, and small enigmatic genomes across a large radiation of phyla.</title>
        <authorList>
            <person name="Brown C.T."/>
            <person name="Hug L.A."/>
            <person name="Thomas B.C."/>
            <person name="Sharon I."/>
            <person name="Castelle C.J."/>
            <person name="Singh A."/>
            <person name="Wilkins M.J."/>
            <person name="Williams K.H."/>
            <person name="Banfield J.F."/>
        </authorList>
    </citation>
    <scope>NUCLEOTIDE SEQUENCE [LARGE SCALE GENOMIC DNA]</scope>
</reference>
<dbReference type="Proteomes" id="UP000034794">
    <property type="component" value="Unassembled WGS sequence"/>
</dbReference>
<protein>
    <submittedName>
        <fullName evidence="1">Uncharacterized protein</fullName>
    </submittedName>
</protein>
<gene>
    <name evidence="1" type="ORF">UX47_C0001G0202</name>
</gene>
<proteinExistence type="predicted"/>
<accession>A0A0G1PM93</accession>
<comment type="caution">
    <text evidence="1">The sequence shown here is derived from an EMBL/GenBank/DDBJ whole genome shotgun (WGS) entry which is preliminary data.</text>
</comment>